<comment type="subcellular location">
    <subcellularLocation>
        <location evidence="1">Membrane</location>
        <topology evidence="1">Multi-pass membrane protein</topology>
    </subcellularLocation>
</comment>
<gene>
    <name evidence="6" type="ORF">KUTeg_000513</name>
</gene>
<evidence type="ECO:0000313" key="7">
    <source>
        <dbReference type="Proteomes" id="UP001217089"/>
    </source>
</evidence>
<keyword evidence="7" id="KW-1185">Reference proteome</keyword>
<evidence type="ECO:0000256" key="5">
    <source>
        <dbReference type="SAM" id="Phobius"/>
    </source>
</evidence>
<dbReference type="PANTHER" id="PTHR11662">
    <property type="entry name" value="SOLUTE CARRIER FAMILY 17"/>
    <property type="match status" value="1"/>
</dbReference>
<feature type="transmembrane region" description="Helical" evidence="5">
    <location>
        <begin position="70"/>
        <end position="93"/>
    </location>
</feature>
<feature type="transmembrane region" description="Helical" evidence="5">
    <location>
        <begin position="6"/>
        <end position="23"/>
    </location>
</feature>
<dbReference type="PANTHER" id="PTHR11662:SF399">
    <property type="entry name" value="FI19708P1-RELATED"/>
    <property type="match status" value="1"/>
</dbReference>
<proteinExistence type="predicted"/>
<dbReference type="Proteomes" id="UP001217089">
    <property type="component" value="Unassembled WGS sequence"/>
</dbReference>
<keyword evidence="2 5" id="KW-0812">Transmembrane</keyword>
<name>A0ABQ9FXQ3_TEGGR</name>
<accession>A0ABQ9FXQ3</accession>
<evidence type="ECO:0000313" key="6">
    <source>
        <dbReference type="EMBL" id="KAJ8322042.1"/>
    </source>
</evidence>
<keyword evidence="3 5" id="KW-1133">Transmembrane helix</keyword>
<keyword evidence="4 5" id="KW-0472">Membrane</keyword>
<dbReference type="SUPFAM" id="SSF103473">
    <property type="entry name" value="MFS general substrate transporter"/>
    <property type="match status" value="1"/>
</dbReference>
<evidence type="ECO:0000256" key="4">
    <source>
        <dbReference type="ARBA" id="ARBA00023136"/>
    </source>
</evidence>
<evidence type="ECO:0000256" key="3">
    <source>
        <dbReference type="ARBA" id="ARBA00022989"/>
    </source>
</evidence>
<comment type="caution">
    <text evidence="6">The sequence shown here is derived from an EMBL/GenBank/DDBJ whole genome shotgun (WGS) entry which is preliminary data.</text>
</comment>
<dbReference type="EMBL" id="JARBDR010000018">
    <property type="protein sequence ID" value="KAJ8322042.1"/>
    <property type="molecule type" value="Genomic_DNA"/>
</dbReference>
<evidence type="ECO:0000256" key="2">
    <source>
        <dbReference type="ARBA" id="ARBA00022692"/>
    </source>
</evidence>
<organism evidence="6 7">
    <name type="scientific">Tegillarca granosa</name>
    <name type="common">Malaysian cockle</name>
    <name type="synonym">Anadara granosa</name>
    <dbReference type="NCBI Taxonomy" id="220873"/>
    <lineage>
        <taxon>Eukaryota</taxon>
        <taxon>Metazoa</taxon>
        <taxon>Spiralia</taxon>
        <taxon>Lophotrochozoa</taxon>
        <taxon>Mollusca</taxon>
        <taxon>Bivalvia</taxon>
        <taxon>Autobranchia</taxon>
        <taxon>Pteriomorphia</taxon>
        <taxon>Arcoida</taxon>
        <taxon>Arcoidea</taxon>
        <taxon>Arcidae</taxon>
        <taxon>Tegillarca</taxon>
    </lineage>
</organism>
<protein>
    <submittedName>
        <fullName evidence="6">Uncharacterized protein</fullName>
    </submittedName>
</protein>
<sequence length="110" mass="12320">MPYSSGMAGIVLTVLWIVFIRDTPQLSKRISETEKNYIRKHLPGQNESHETGEGGLKNKKIPLKGIITSLPVYAMIVAVFASDWSFLFMATFVPSYLDDVFQLSIQNGLI</sequence>
<evidence type="ECO:0000256" key="1">
    <source>
        <dbReference type="ARBA" id="ARBA00004141"/>
    </source>
</evidence>
<dbReference type="InterPro" id="IPR050382">
    <property type="entry name" value="MFS_Na/Anion_cotransporter"/>
</dbReference>
<reference evidence="6 7" key="1">
    <citation type="submission" date="2022-12" db="EMBL/GenBank/DDBJ databases">
        <title>Chromosome-level genome of Tegillarca granosa.</title>
        <authorList>
            <person name="Kim J."/>
        </authorList>
    </citation>
    <scope>NUCLEOTIDE SEQUENCE [LARGE SCALE GENOMIC DNA]</scope>
    <source>
        <strain evidence="6">Teg-2019</strain>
        <tissue evidence="6">Adductor muscle</tissue>
    </source>
</reference>
<dbReference type="InterPro" id="IPR036259">
    <property type="entry name" value="MFS_trans_sf"/>
</dbReference>